<sequence length="193" mass="19863">MAAGSEVDGDRAEAAQGDKPGAESGRQTLPQTKTARHQRIIDLISRQEVRSQTELVQLLAIDGLSVTQATLSRDLVELGAVKVRGPAGLVYAVPGEGGDRSPQGARGQELLDARLHRLCEELLVSAESSANLVVLRTPPGAAQFLASAIDHSVIPTLLGTIAGDDTVLVIAAEPTGGAALAAKFLGMAGNGDD</sequence>
<comment type="pathway">
    <text evidence="8">Amino-acid biosynthesis; L-arginine biosynthesis [regulation].</text>
</comment>
<dbReference type="RefSeq" id="WP_349639983.1">
    <property type="nucleotide sequence ID" value="NZ_CP090958.1"/>
</dbReference>
<dbReference type="Pfam" id="PF01316">
    <property type="entry name" value="Arg_repressor"/>
    <property type="match status" value="1"/>
</dbReference>
<keyword evidence="6 8" id="KW-0238">DNA-binding</keyword>
<dbReference type="InterPro" id="IPR036251">
    <property type="entry name" value="Arg_repress_C_sf"/>
</dbReference>
<name>A0ABY8QXP9_9MICO</name>
<evidence type="ECO:0000256" key="9">
    <source>
        <dbReference type="NCBIfam" id="TIGR01529"/>
    </source>
</evidence>
<feature type="domain" description="Arginine repressor C-terminal" evidence="12">
    <location>
        <begin position="120"/>
        <end position="184"/>
    </location>
</feature>
<protein>
    <recommendedName>
        <fullName evidence="8 9">Arginine repressor</fullName>
    </recommendedName>
</protein>
<evidence type="ECO:0000256" key="4">
    <source>
        <dbReference type="ARBA" id="ARBA00022491"/>
    </source>
</evidence>
<evidence type="ECO:0000313" key="14">
    <source>
        <dbReference type="Proteomes" id="UP001209083"/>
    </source>
</evidence>
<proteinExistence type="inferred from homology"/>
<dbReference type="NCBIfam" id="NF002880">
    <property type="entry name" value="PRK03341.1"/>
    <property type="match status" value="1"/>
</dbReference>
<keyword evidence="5 8" id="KW-0805">Transcription regulation</keyword>
<gene>
    <name evidence="8" type="primary">argR</name>
    <name evidence="13" type="ORF">LWF01_05195</name>
</gene>
<evidence type="ECO:0000256" key="5">
    <source>
        <dbReference type="ARBA" id="ARBA00023015"/>
    </source>
</evidence>
<evidence type="ECO:0000256" key="10">
    <source>
        <dbReference type="SAM" id="MobiDB-lite"/>
    </source>
</evidence>
<dbReference type="SUPFAM" id="SSF46785">
    <property type="entry name" value="Winged helix' DNA-binding domain"/>
    <property type="match status" value="1"/>
</dbReference>
<evidence type="ECO:0000256" key="8">
    <source>
        <dbReference type="HAMAP-Rule" id="MF_00173"/>
    </source>
</evidence>
<organism evidence="13 14">
    <name type="scientific">Saxibacter everestensis</name>
    <dbReference type="NCBI Taxonomy" id="2909229"/>
    <lineage>
        <taxon>Bacteria</taxon>
        <taxon>Bacillati</taxon>
        <taxon>Actinomycetota</taxon>
        <taxon>Actinomycetes</taxon>
        <taxon>Micrococcales</taxon>
        <taxon>Brevibacteriaceae</taxon>
        <taxon>Saxibacter</taxon>
    </lineage>
</organism>
<feature type="domain" description="Arginine repressor DNA-binding" evidence="11">
    <location>
        <begin position="32"/>
        <end position="97"/>
    </location>
</feature>
<reference evidence="13 14" key="1">
    <citation type="submission" date="2023-05" db="EMBL/GenBank/DDBJ databases">
        <title>Lithophilousrod everest ZFBP1038 complete genpme.</title>
        <authorList>
            <person name="Tian M."/>
        </authorList>
    </citation>
    <scope>NUCLEOTIDE SEQUENCE [LARGE SCALE GENOMIC DNA]</scope>
    <source>
        <strain evidence="13 14">ZFBP1038</strain>
    </source>
</reference>
<dbReference type="NCBIfam" id="TIGR01529">
    <property type="entry name" value="argR_whole"/>
    <property type="match status" value="1"/>
</dbReference>
<dbReference type="Gene3D" id="1.10.10.10">
    <property type="entry name" value="Winged helix-like DNA-binding domain superfamily/Winged helix DNA-binding domain"/>
    <property type="match status" value="1"/>
</dbReference>
<evidence type="ECO:0000256" key="3">
    <source>
        <dbReference type="ARBA" id="ARBA00022490"/>
    </source>
</evidence>
<comment type="function">
    <text evidence="8">Regulates arginine biosynthesis genes.</text>
</comment>
<keyword evidence="8" id="KW-0055">Arginine biosynthesis</keyword>
<accession>A0ABY8QXP9</accession>
<dbReference type="SUPFAM" id="SSF55252">
    <property type="entry name" value="C-terminal domain of arginine repressor"/>
    <property type="match status" value="1"/>
</dbReference>
<evidence type="ECO:0000313" key="13">
    <source>
        <dbReference type="EMBL" id="WGW13169.1"/>
    </source>
</evidence>
<dbReference type="InterPro" id="IPR020900">
    <property type="entry name" value="Arg_repress_DNA-bd"/>
</dbReference>
<keyword evidence="3 8" id="KW-0963">Cytoplasm</keyword>
<dbReference type="InterPro" id="IPR020899">
    <property type="entry name" value="Arg_repress_C"/>
</dbReference>
<keyword evidence="14" id="KW-1185">Reference proteome</keyword>
<dbReference type="EMBL" id="CP090958">
    <property type="protein sequence ID" value="WGW13169.1"/>
    <property type="molecule type" value="Genomic_DNA"/>
</dbReference>
<comment type="subcellular location">
    <subcellularLocation>
        <location evidence="1 8">Cytoplasm</location>
    </subcellularLocation>
</comment>
<dbReference type="Pfam" id="PF02863">
    <property type="entry name" value="Arg_repressor_C"/>
    <property type="match status" value="1"/>
</dbReference>
<dbReference type="Proteomes" id="UP001209083">
    <property type="component" value="Chromosome"/>
</dbReference>
<keyword evidence="4 8" id="KW-0678">Repressor</keyword>
<evidence type="ECO:0000256" key="2">
    <source>
        <dbReference type="ARBA" id="ARBA00008316"/>
    </source>
</evidence>
<dbReference type="PANTHER" id="PTHR34471">
    <property type="entry name" value="ARGININE REPRESSOR"/>
    <property type="match status" value="1"/>
</dbReference>
<dbReference type="InterPro" id="IPR001669">
    <property type="entry name" value="Arg_repress"/>
</dbReference>
<dbReference type="HAMAP" id="MF_00173">
    <property type="entry name" value="Arg_repressor"/>
    <property type="match status" value="1"/>
</dbReference>
<keyword evidence="7 8" id="KW-0804">Transcription</keyword>
<keyword evidence="8" id="KW-0028">Amino-acid biosynthesis</keyword>
<evidence type="ECO:0000256" key="7">
    <source>
        <dbReference type="ARBA" id="ARBA00023163"/>
    </source>
</evidence>
<dbReference type="PRINTS" id="PR01467">
    <property type="entry name" value="ARGREPRESSOR"/>
</dbReference>
<dbReference type="PANTHER" id="PTHR34471:SF1">
    <property type="entry name" value="ARGININE REPRESSOR"/>
    <property type="match status" value="1"/>
</dbReference>
<evidence type="ECO:0000256" key="6">
    <source>
        <dbReference type="ARBA" id="ARBA00023125"/>
    </source>
</evidence>
<evidence type="ECO:0000259" key="11">
    <source>
        <dbReference type="Pfam" id="PF01316"/>
    </source>
</evidence>
<evidence type="ECO:0000256" key="1">
    <source>
        <dbReference type="ARBA" id="ARBA00004496"/>
    </source>
</evidence>
<evidence type="ECO:0000259" key="12">
    <source>
        <dbReference type="Pfam" id="PF02863"/>
    </source>
</evidence>
<comment type="similarity">
    <text evidence="2 8">Belongs to the ArgR family.</text>
</comment>
<dbReference type="Gene3D" id="3.30.1360.40">
    <property type="match status" value="1"/>
</dbReference>
<dbReference type="InterPro" id="IPR036388">
    <property type="entry name" value="WH-like_DNA-bd_sf"/>
</dbReference>
<feature type="region of interest" description="Disordered" evidence="10">
    <location>
        <begin position="1"/>
        <end position="35"/>
    </location>
</feature>
<dbReference type="InterPro" id="IPR036390">
    <property type="entry name" value="WH_DNA-bd_sf"/>
</dbReference>